<reference evidence="1" key="1">
    <citation type="submission" date="2021-05" db="EMBL/GenBank/DDBJ databases">
        <authorList>
            <person name="Alioto T."/>
            <person name="Alioto T."/>
            <person name="Gomez Garrido J."/>
        </authorList>
    </citation>
    <scope>NUCLEOTIDE SEQUENCE</scope>
</reference>
<dbReference type="EMBL" id="HBUF01096242">
    <property type="protein sequence ID" value="CAG6636884.1"/>
    <property type="molecule type" value="Transcribed_RNA"/>
</dbReference>
<organism evidence="1">
    <name type="scientific">Cacopsylla melanoneura</name>
    <dbReference type="NCBI Taxonomy" id="428564"/>
    <lineage>
        <taxon>Eukaryota</taxon>
        <taxon>Metazoa</taxon>
        <taxon>Ecdysozoa</taxon>
        <taxon>Arthropoda</taxon>
        <taxon>Hexapoda</taxon>
        <taxon>Insecta</taxon>
        <taxon>Pterygota</taxon>
        <taxon>Neoptera</taxon>
        <taxon>Paraneoptera</taxon>
        <taxon>Hemiptera</taxon>
        <taxon>Sternorrhyncha</taxon>
        <taxon>Psylloidea</taxon>
        <taxon>Psyllidae</taxon>
        <taxon>Psyllinae</taxon>
        <taxon>Cacopsylla</taxon>
    </lineage>
</organism>
<protein>
    <submittedName>
        <fullName evidence="1">Uncharacterized protein</fullName>
    </submittedName>
</protein>
<name>A0A8D8QT84_9HEMI</name>
<dbReference type="AlphaFoldDB" id="A0A8D8QT84"/>
<proteinExistence type="predicted"/>
<dbReference type="PANTHER" id="PTHR46113:SF1">
    <property type="entry name" value="PEPTIDASE M17 LEUCYL AMINOPEPTIDASE N-TERMINAL DOMAIN-CONTAINING PROTEIN"/>
    <property type="match status" value="1"/>
</dbReference>
<accession>A0A8D8QT84</accession>
<evidence type="ECO:0000313" key="1">
    <source>
        <dbReference type="EMBL" id="CAG6636884.1"/>
    </source>
</evidence>
<dbReference type="PANTHER" id="PTHR46113">
    <property type="entry name" value="SNAC DOMAIN-CONTAINING PROTEIN"/>
    <property type="match status" value="1"/>
</dbReference>
<sequence>MTSMRTKTATTFTSDEEDAFVVNTGVEDRTRMDVCTPSTSQEELELPGPSECKKKRGLREILTEKLSSLLDLCQISDRNATRILIATIEALGQNPDDYKVSRSAIQIKRKVLRENFTEKILGQVNVSEKDAIVVHWDGKLLPGVLKTEMKERVAVLISHGDKEQLLGVPITDSSSGEEQASAVYECLEEWGVSNSVKAMCFDTTASNTGRLKGACTILEYLLGKELLYLACRHHVYEVLLRGVFDEKLGSTTGPEPDIFKRFQKKWPTLEKYEPGVASIDVRKHLPPELVSDITTDFQSKLLQSQPRDDYKELLQLVLVFLGTLDGKVVGFRSPGPIHHARWMAKAIYCLKIYMFRGQFILSDKDRSGIEAICIFLVRIYCKCWFNAPNARLAPKQDLELLRSLIEYKSINDEISNKGLTKFLNHLWYLSPELVALAFFDETLSNEVKSEMSRKLLAESDDEVENSPRVINPTFKREKLQQVLNEGLPGLVTKSTMCFFQLFEINIEFLNEDPGMWHNNINYIKGLKIAKSLKVVNDVAERGVKLITDFNTLLTKDEEQKQFLLQVVSKCRKLYPDVTKATMSRPIDIISHH</sequence>